<evidence type="ECO:0000259" key="5">
    <source>
        <dbReference type="Pfam" id="PF01343"/>
    </source>
</evidence>
<evidence type="ECO:0000256" key="2">
    <source>
        <dbReference type="ARBA" id="ARBA00022670"/>
    </source>
</evidence>
<keyword evidence="7" id="KW-1185">Reference proteome</keyword>
<proteinExistence type="inferred from homology"/>
<dbReference type="KEGG" id="geo:Geob_2906"/>
<sequence length="298" mass="32234">MKNKWLIIVLIVVAVTVLFSVFTISVMKSVFSDTEEAIHGEGVGLVEVKGIILDPQETVKQLQALRKNEKVKAVVLRIDSPGGVVGPSQEIHDAVKKLNMKKKVVVSMGSLAASGGYYIAVPATKIFANPGTITGSIGVLMKFSNIEGLMDKVGMKAFTLKTGKFKDVGSPARTMTDQEKEMLQSVIDSTHGQFIKAVAEGRKLPVEEVRSLANGRIYSGEQALALKLIDQLGTLQDAVEEAGRLGGIKGEPEIIRPPKKKKVFIDLLVESAAERISSFAVQEKGLTVNYEMNGNYGY</sequence>
<dbReference type="SUPFAM" id="SSF52096">
    <property type="entry name" value="ClpP/crotonase"/>
    <property type="match status" value="1"/>
</dbReference>
<dbReference type="AlphaFoldDB" id="B9M2Q3"/>
<dbReference type="PANTHER" id="PTHR42987">
    <property type="entry name" value="PEPTIDASE S49"/>
    <property type="match status" value="1"/>
</dbReference>
<dbReference type="GO" id="GO:0008236">
    <property type="term" value="F:serine-type peptidase activity"/>
    <property type="evidence" value="ECO:0007669"/>
    <property type="project" value="UniProtKB-KW"/>
</dbReference>
<name>B9M2Q3_GEODF</name>
<keyword evidence="2" id="KW-0645">Protease</keyword>
<dbReference type="Gene3D" id="3.90.226.10">
    <property type="entry name" value="2-enoyl-CoA Hydratase, Chain A, domain 1"/>
    <property type="match status" value="2"/>
</dbReference>
<evidence type="ECO:0000256" key="1">
    <source>
        <dbReference type="ARBA" id="ARBA00008683"/>
    </source>
</evidence>
<keyword evidence="3" id="KW-0378">Hydrolase</keyword>
<comment type="similarity">
    <text evidence="1">Belongs to the peptidase S49 family.</text>
</comment>
<dbReference type="eggNOG" id="COG0616">
    <property type="taxonomic scope" value="Bacteria"/>
</dbReference>
<evidence type="ECO:0000256" key="4">
    <source>
        <dbReference type="ARBA" id="ARBA00022825"/>
    </source>
</evidence>
<dbReference type="InterPro" id="IPR004635">
    <property type="entry name" value="Pept_S49_SppA"/>
</dbReference>
<accession>B9M2Q3</accession>
<dbReference type="GO" id="GO:0006508">
    <property type="term" value="P:proteolysis"/>
    <property type="evidence" value="ECO:0007669"/>
    <property type="project" value="UniProtKB-KW"/>
</dbReference>
<dbReference type="InterPro" id="IPR029045">
    <property type="entry name" value="ClpP/crotonase-like_dom_sf"/>
</dbReference>
<dbReference type="InterPro" id="IPR002142">
    <property type="entry name" value="Peptidase_S49"/>
</dbReference>
<protein>
    <submittedName>
        <fullName evidence="6">Peptidase, S49 family</fullName>
    </submittedName>
</protein>
<dbReference type="STRING" id="316067.Geob_2906"/>
<dbReference type="Pfam" id="PF01343">
    <property type="entry name" value="Peptidase_S49"/>
    <property type="match status" value="1"/>
</dbReference>
<dbReference type="PANTHER" id="PTHR42987:SF7">
    <property type="entry name" value="SIGNAL PEPTIDE PEPTIDASE SPPA-RELATED"/>
    <property type="match status" value="1"/>
</dbReference>
<dbReference type="HOGENOM" id="CLU_046540_0_0_7"/>
<dbReference type="NCBIfam" id="TIGR00706">
    <property type="entry name" value="SppA_dom"/>
    <property type="match status" value="1"/>
</dbReference>
<dbReference type="OrthoDB" id="9764363at2"/>
<evidence type="ECO:0000313" key="6">
    <source>
        <dbReference type="EMBL" id="ACM21249.1"/>
    </source>
</evidence>
<dbReference type="InterPro" id="IPR047272">
    <property type="entry name" value="S49_SppA_C"/>
</dbReference>
<reference evidence="6 7" key="1">
    <citation type="submission" date="2009-01" db="EMBL/GenBank/DDBJ databases">
        <title>Complete sequence of Geobacter sp. FRC-32.</title>
        <authorList>
            <consortium name="US DOE Joint Genome Institute"/>
            <person name="Lucas S."/>
            <person name="Copeland A."/>
            <person name="Lapidus A."/>
            <person name="Glavina del Rio T."/>
            <person name="Dalin E."/>
            <person name="Tice H."/>
            <person name="Bruce D."/>
            <person name="Goodwin L."/>
            <person name="Pitluck S."/>
            <person name="Saunders E."/>
            <person name="Brettin T."/>
            <person name="Detter J.C."/>
            <person name="Han C."/>
            <person name="Larimer F."/>
            <person name="Land M."/>
            <person name="Hauser L."/>
            <person name="Kyrpides N."/>
            <person name="Ovchinnikova G."/>
            <person name="Kostka J."/>
            <person name="Richardson P."/>
        </authorList>
    </citation>
    <scope>NUCLEOTIDE SEQUENCE [LARGE SCALE GENOMIC DNA]</scope>
    <source>
        <strain evidence="7">DSM 22248 / JCM 15807 / FRC-32</strain>
    </source>
</reference>
<organism evidence="6 7">
    <name type="scientific">Geotalea daltonii (strain DSM 22248 / JCM 15807 / FRC-32)</name>
    <name type="common">Geobacter daltonii</name>
    <dbReference type="NCBI Taxonomy" id="316067"/>
    <lineage>
        <taxon>Bacteria</taxon>
        <taxon>Pseudomonadati</taxon>
        <taxon>Thermodesulfobacteriota</taxon>
        <taxon>Desulfuromonadia</taxon>
        <taxon>Geobacterales</taxon>
        <taxon>Geobacteraceae</taxon>
        <taxon>Geotalea</taxon>
    </lineage>
</organism>
<dbReference type="Proteomes" id="UP000007721">
    <property type="component" value="Chromosome"/>
</dbReference>
<keyword evidence="4" id="KW-0720">Serine protease</keyword>
<evidence type="ECO:0000256" key="3">
    <source>
        <dbReference type="ARBA" id="ARBA00022801"/>
    </source>
</evidence>
<dbReference type="EMBL" id="CP001390">
    <property type="protein sequence ID" value="ACM21249.1"/>
    <property type="molecule type" value="Genomic_DNA"/>
</dbReference>
<dbReference type="CDD" id="cd07023">
    <property type="entry name" value="S49_Sppa_N_C"/>
    <property type="match status" value="1"/>
</dbReference>
<feature type="domain" description="Peptidase S49" evidence="5">
    <location>
        <begin position="98"/>
        <end position="245"/>
    </location>
</feature>
<evidence type="ECO:0000313" key="7">
    <source>
        <dbReference type="Proteomes" id="UP000007721"/>
    </source>
</evidence>
<dbReference type="RefSeq" id="WP_012647977.1">
    <property type="nucleotide sequence ID" value="NC_011979.1"/>
</dbReference>
<gene>
    <name evidence="6" type="ordered locus">Geob_2906</name>
</gene>